<evidence type="ECO:0000256" key="5">
    <source>
        <dbReference type="RuleBase" id="RU003470"/>
    </source>
</evidence>
<dbReference type="InterPro" id="IPR003732">
    <property type="entry name" value="Daa-tRNA_deacyls_DTD"/>
</dbReference>
<sequence>YSVRLVAIIRVCSRLRIDFFDVMRAIIQRVKQASVTVNGTAVSSIECGICVLVGIAATDTATDAEYIKKRILGMKLWPNDDGKPWKKNVADIGGSILSVSQFTLYATLKNSTMPTFHKSMRGEDAQQFYNKFLQDLSAEYDDSRVKDGVFGAMMDVNIVNDGPVTIIIDSNSSTGVSE</sequence>
<dbReference type="NCBIfam" id="TIGR00256">
    <property type="entry name" value="D-aminoacyl-tRNA deacylase"/>
    <property type="match status" value="1"/>
</dbReference>
<dbReference type="InterPro" id="IPR023509">
    <property type="entry name" value="DTD-like_sf"/>
</dbReference>
<dbReference type="PANTHER" id="PTHR10472:SF5">
    <property type="entry name" value="D-AMINOACYL-TRNA DEACYLASE 1"/>
    <property type="match status" value="1"/>
</dbReference>
<dbReference type="Pfam" id="PF02580">
    <property type="entry name" value="Tyr_Deacylase"/>
    <property type="match status" value="1"/>
</dbReference>
<dbReference type="EC" id="3.1.1.96" evidence="2 5"/>
<dbReference type="HAMAP" id="MF_00518">
    <property type="entry name" value="Deacylase_Dtd"/>
    <property type="match status" value="1"/>
</dbReference>
<dbReference type="Gene3D" id="3.50.80.10">
    <property type="entry name" value="D-tyrosyl-tRNA(Tyr) deacylase"/>
    <property type="match status" value="1"/>
</dbReference>
<name>A0A0H5R6W5_9EUKA</name>
<keyword evidence="5" id="KW-0694">RNA-binding</keyword>
<comment type="subcellular location">
    <subcellularLocation>
        <location evidence="5">Cytoplasm</location>
    </subcellularLocation>
</comment>
<keyword evidence="5" id="KW-0963">Cytoplasm</keyword>
<organism evidence="6">
    <name type="scientific">Spongospora subterranea</name>
    <dbReference type="NCBI Taxonomy" id="70186"/>
    <lineage>
        <taxon>Eukaryota</taxon>
        <taxon>Sar</taxon>
        <taxon>Rhizaria</taxon>
        <taxon>Endomyxa</taxon>
        <taxon>Phytomyxea</taxon>
        <taxon>Plasmodiophorida</taxon>
        <taxon>Plasmodiophoridae</taxon>
        <taxon>Spongospora</taxon>
    </lineage>
</organism>
<comment type="catalytic activity">
    <reaction evidence="3">
        <text>glycyl-tRNA(Ala) + H2O = tRNA(Ala) + glycine + H(+)</text>
        <dbReference type="Rhea" id="RHEA:53744"/>
        <dbReference type="Rhea" id="RHEA-COMP:9657"/>
        <dbReference type="Rhea" id="RHEA-COMP:13640"/>
        <dbReference type="ChEBI" id="CHEBI:15377"/>
        <dbReference type="ChEBI" id="CHEBI:15378"/>
        <dbReference type="ChEBI" id="CHEBI:57305"/>
        <dbReference type="ChEBI" id="CHEBI:78442"/>
        <dbReference type="ChEBI" id="CHEBI:78522"/>
        <dbReference type="EC" id="3.1.1.96"/>
    </reaction>
</comment>
<dbReference type="EMBL" id="HACM01009428">
    <property type="protein sequence ID" value="CRZ09870.1"/>
    <property type="molecule type" value="Transcribed_RNA"/>
</dbReference>
<dbReference type="AlphaFoldDB" id="A0A0H5R6W5"/>
<dbReference type="GO" id="GO:0005737">
    <property type="term" value="C:cytoplasm"/>
    <property type="evidence" value="ECO:0007669"/>
    <property type="project" value="UniProtKB-SubCell"/>
</dbReference>
<dbReference type="GO" id="GO:0051500">
    <property type="term" value="F:D-tyrosyl-tRNA(Tyr) deacylase activity"/>
    <property type="evidence" value="ECO:0007669"/>
    <property type="project" value="TreeGrafter"/>
</dbReference>
<evidence type="ECO:0000256" key="3">
    <source>
        <dbReference type="ARBA" id="ARBA00047676"/>
    </source>
</evidence>
<dbReference type="GO" id="GO:0000049">
    <property type="term" value="F:tRNA binding"/>
    <property type="evidence" value="ECO:0007669"/>
    <property type="project" value="UniProtKB-KW"/>
</dbReference>
<evidence type="ECO:0000256" key="2">
    <source>
        <dbReference type="ARBA" id="ARBA00013056"/>
    </source>
</evidence>
<keyword evidence="5" id="KW-0820">tRNA-binding</keyword>
<protein>
    <recommendedName>
        <fullName evidence="2 5">D-aminoacyl-tRNA deacylase</fullName>
        <ecNumber evidence="2 5">3.1.1.96</ecNumber>
    </recommendedName>
</protein>
<dbReference type="GO" id="GO:0106026">
    <property type="term" value="F:Gly-tRNA(Ala) deacylase activity"/>
    <property type="evidence" value="ECO:0007669"/>
    <property type="project" value="RHEA"/>
</dbReference>
<proteinExistence type="inferred from homology"/>
<evidence type="ECO:0000313" key="6">
    <source>
        <dbReference type="EMBL" id="CRZ09870.1"/>
    </source>
</evidence>
<dbReference type="SUPFAM" id="SSF69500">
    <property type="entry name" value="DTD-like"/>
    <property type="match status" value="1"/>
</dbReference>
<dbReference type="FunFam" id="3.50.80.10:FF:000001">
    <property type="entry name" value="D-aminoacyl-tRNA deacylase"/>
    <property type="match status" value="1"/>
</dbReference>
<comment type="catalytic activity">
    <reaction evidence="4">
        <text>a D-aminoacyl-tRNA + H2O = a tRNA + a D-alpha-amino acid + H(+)</text>
        <dbReference type="Rhea" id="RHEA:13953"/>
        <dbReference type="Rhea" id="RHEA-COMP:10123"/>
        <dbReference type="Rhea" id="RHEA-COMP:10124"/>
        <dbReference type="ChEBI" id="CHEBI:15377"/>
        <dbReference type="ChEBI" id="CHEBI:15378"/>
        <dbReference type="ChEBI" id="CHEBI:59871"/>
        <dbReference type="ChEBI" id="CHEBI:78442"/>
        <dbReference type="ChEBI" id="CHEBI:79333"/>
        <dbReference type="EC" id="3.1.1.96"/>
    </reaction>
</comment>
<accession>A0A0H5R6W5</accession>
<dbReference type="PANTHER" id="PTHR10472">
    <property type="entry name" value="D-TYROSYL-TRNA TYR DEACYLASE"/>
    <property type="match status" value="1"/>
</dbReference>
<reference evidence="6" key="1">
    <citation type="submission" date="2015-04" db="EMBL/GenBank/DDBJ databases">
        <title>The genome sequence of the plant pathogenic Rhizarian Plasmodiophora brassicae reveals insights in its biotrophic life cycle and the origin of chitin synthesis.</title>
        <authorList>
            <person name="Schwelm A."/>
            <person name="Fogelqvist J."/>
            <person name="Knaust A."/>
            <person name="Julke S."/>
            <person name="Lilja T."/>
            <person name="Dhandapani V."/>
            <person name="Bonilla-Rosso G."/>
            <person name="Karlsson M."/>
            <person name="Shevchenko A."/>
            <person name="Choi S.R."/>
            <person name="Kim H.G."/>
            <person name="Park J.Y."/>
            <person name="Lim Y.P."/>
            <person name="Ludwig-Muller J."/>
            <person name="Dixelius C."/>
        </authorList>
    </citation>
    <scope>NUCLEOTIDE SEQUENCE</scope>
    <source>
        <tissue evidence="6">Potato root galls</tissue>
    </source>
</reference>
<comment type="similarity">
    <text evidence="1 5">Belongs to the DTD family.</text>
</comment>
<evidence type="ECO:0000256" key="1">
    <source>
        <dbReference type="ARBA" id="ARBA00009673"/>
    </source>
</evidence>
<keyword evidence="5" id="KW-0378">Hydrolase</keyword>
<evidence type="ECO:0000256" key="4">
    <source>
        <dbReference type="ARBA" id="ARBA00048018"/>
    </source>
</evidence>
<feature type="non-terminal residue" evidence="6">
    <location>
        <position position="1"/>
    </location>
</feature>